<evidence type="ECO:0000256" key="1">
    <source>
        <dbReference type="SAM" id="MobiDB-lite"/>
    </source>
</evidence>
<name>A0A834B283_9CHIR</name>
<dbReference type="EMBL" id="JABVXQ010000003">
    <property type="protein sequence ID" value="KAF6119765.1"/>
    <property type="molecule type" value="Genomic_DNA"/>
</dbReference>
<dbReference type="Proteomes" id="UP000664940">
    <property type="component" value="Unassembled WGS sequence"/>
</dbReference>
<proteinExistence type="predicted"/>
<evidence type="ECO:0000313" key="2">
    <source>
        <dbReference type="EMBL" id="KAF6119765.1"/>
    </source>
</evidence>
<dbReference type="AlphaFoldDB" id="A0A834B283"/>
<comment type="caution">
    <text evidence="2">The sequence shown here is derived from an EMBL/GenBank/DDBJ whole genome shotgun (WGS) entry which is preliminary data.</text>
</comment>
<accession>A0A834B283</accession>
<organism evidence="2 3">
    <name type="scientific">Phyllostomus discolor</name>
    <name type="common">pale spear-nosed bat</name>
    <dbReference type="NCBI Taxonomy" id="89673"/>
    <lineage>
        <taxon>Eukaryota</taxon>
        <taxon>Metazoa</taxon>
        <taxon>Chordata</taxon>
        <taxon>Craniata</taxon>
        <taxon>Vertebrata</taxon>
        <taxon>Euteleostomi</taxon>
        <taxon>Mammalia</taxon>
        <taxon>Eutheria</taxon>
        <taxon>Laurasiatheria</taxon>
        <taxon>Chiroptera</taxon>
        <taxon>Yangochiroptera</taxon>
        <taxon>Phyllostomidae</taxon>
        <taxon>Phyllostominae</taxon>
        <taxon>Phyllostomus</taxon>
    </lineage>
</organism>
<reference evidence="2 3" key="1">
    <citation type="journal article" date="2020" name="Nature">
        <title>Six reference-quality genomes reveal evolution of bat adaptations.</title>
        <authorList>
            <person name="Jebb D."/>
            <person name="Huang Z."/>
            <person name="Pippel M."/>
            <person name="Hughes G.M."/>
            <person name="Lavrichenko K."/>
            <person name="Devanna P."/>
            <person name="Winkler S."/>
            <person name="Jermiin L.S."/>
            <person name="Skirmuntt E.C."/>
            <person name="Katzourakis A."/>
            <person name="Burkitt-Gray L."/>
            <person name="Ray D.A."/>
            <person name="Sullivan K.A.M."/>
            <person name="Roscito J.G."/>
            <person name="Kirilenko B.M."/>
            <person name="Davalos L.M."/>
            <person name="Corthals A.P."/>
            <person name="Power M.L."/>
            <person name="Jones G."/>
            <person name="Ransome R.D."/>
            <person name="Dechmann D.K.N."/>
            <person name="Locatelli A.G."/>
            <person name="Puechmaille S.J."/>
            <person name="Fedrigo O."/>
            <person name="Jarvis E.D."/>
            <person name="Hiller M."/>
            <person name="Vernes S.C."/>
            <person name="Myers E.W."/>
            <person name="Teeling E.C."/>
        </authorList>
    </citation>
    <scope>NUCLEOTIDE SEQUENCE [LARGE SCALE GENOMIC DNA]</scope>
    <source>
        <strain evidence="2">Bat1K_MPI-CBG_1</strain>
    </source>
</reference>
<gene>
    <name evidence="2" type="ORF">HJG60_010176</name>
</gene>
<feature type="region of interest" description="Disordered" evidence="1">
    <location>
        <begin position="1"/>
        <end position="36"/>
    </location>
</feature>
<evidence type="ECO:0000313" key="3">
    <source>
        <dbReference type="Proteomes" id="UP000664940"/>
    </source>
</evidence>
<sequence>MWAKHRHLPPSGAPGLQRRPPPIRAGVPHRQAVRRPLPPVKVAAVLQSRPPPIGAGESWWPPPSWGGPSTAGVPPAFEPPFPGFRALMRFISSFSLPSCVPLSGRGSETTFPFRTITRFSVSGTKLLCLGINALR</sequence>
<protein>
    <submittedName>
        <fullName evidence="2">Uncharacterized protein</fullName>
    </submittedName>
</protein>